<name>A0A1A9KFP4_9PSED</name>
<dbReference type="PIRSF" id="PIRSF018266">
    <property type="entry name" value="FecR"/>
    <property type="match status" value="1"/>
</dbReference>
<reference evidence="3 4" key="1">
    <citation type="submission" date="2016-05" db="EMBL/GenBank/DDBJ databases">
        <title>Genome Sequence of Pseudomonas citronellolis Strain SJTE-3, an Estrogens and Persistent Organic Pollutants degradation strain.</title>
        <authorList>
            <person name="Liang R."/>
        </authorList>
    </citation>
    <scope>NUCLEOTIDE SEQUENCE [LARGE SCALE GENOMIC DNA]</scope>
    <source>
        <strain evidence="3 4">SJTE-3</strain>
    </source>
</reference>
<dbReference type="InterPro" id="IPR012373">
    <property type="entry name" value="Ferrdict_sens_TM"/>
</dbReference>
<dbReference type="InterPro" id="IPR032623">
    <property type="entry name" value="FecR_N"/>
</dbReference>
<gene>
    <name evidence="3" type="ORF">A9C11_20795</name>
</gene>
<dbReference type="GO" id="GO:0016989">
    <property type="term" value="F:sigma factor antagonist activity"/>
    <property type="evidence" value="ECO:0007669"/>
    <property type="project" value="TreeGrafter"/>
</dbReference>
<feature type="domain" description="FecR protein" evidence="1">
    <location>
        <begin position="125"/>
        <end position="216"/>
    </location>
</feature>
<dbReference type="EMBL" id="CP015878">
    <property type="protein sequence ID" value="ANI16261.1"/>
    <property type="molecule type" value="Genomic_DNA"/>
</dbReference>
<dbReference type="RefSeq" id="WP_023105835.1">
    <property type="nucleotide sequence ID" value="NZ_CP015878.1"/>
</dbReference>
<dbReference type="AlphaFoldDB" id="A0A1A9KFP4"/>
<evidence type="ECO:0000313" key="3">
    <source>
        <dbReference type="EMBL" id="ANI16261.1"/>
    </source>
</evidence>
<dbReference type="PANTHER" id="PTHR30273:SF2">
    <property type="entry name" value="PROTEIN FECR"/>
    <property type="match status" value="1"/>
</dbReference>
<feature type="domain" description="FecR N-terminal" evidence="2">
    <location>
        <begin position="15"/>
        <end position="53"/>
    </location>
</feature>
<dbReference type="InterPro" id="IPR006860">
    <property type="entry name" value="FecR"/>
</dbReference>
<evidence type="ECO:0000313" key="4">
    <source>
        <dbReference type="Proteomes" id="UP000077748"/>
    </source>
</evidence>
<dbReference type="Pfam" id="PF16220">
    <property type="entry name" value="DUF4880"/>
    <property type="match status" value="1"/>
</dbReference>
<sequence>MSQAAAGRLPEAIKAAIDWLVLLDSGTAQPADRGAFEAWLASSAEHRQAWASVTGALAQPLDRLADAHRQIPGSEQVATGVLRQSGVSLERRRLLRGGTALLLLAGLPGVLTLQRRMPLEGLIRDYYSGTAERRRITLADGSLLTLNARTTVDVDISATQRQVRLHQGELCIEVADDPRRAFVVQCAEGRVSSHAGTFVVAQEAGHAWVSVMRGSAQVSTLSGQSGQLQSGQTLRFDALRLDPKGTSSRRLDAWLQGRVDVQDEALGYVVDALRPYRYGLLRITPQAAALRVFGVFPLDDTERALQSLAQVLPIRVDHYGPLTLIDLA</sequence>
<dbReference type="Pfam" id="PF04773">
    <property type="entry name" value="FecR"/>
    <property type="match status" value="1"/>
</dbReference>
<dbReference type="Proteomes" id="UP000077748">
    <property type="component" value="Chromosome"/>
</dbReference>
<evidence type="ECO:0000259" key="1">
    <source>
        <dbReference type="Pfam" id="PF04773"/>
    </source>
</evidence>
<proteinExistence type="predicted"/>
<protein>
    <recommendedName>
        <fullName evidence="5">Iron dicitrate transport regulator FecR</fullName>
    </recommendedName>
</protein>
<dbReference type="Gene3D" id="2.60.120.1440">
    <property type="match status" value="1"/>
</dbReference>
<evidence type="ECO:0000259" key="2">
    <source>
        <dbReference type="Pfam" id="PF16220"/>
    </source>
</evidence>
<organism evidence="3 4">
    <name type="scientific">Pseudomonas citronellolis</name>
    <dbReference type="NCBI Taxonomy" id="53408"/>
    <lineage>
        <taxon>Bacteria</taxon>
        <taxon>Pseudomonadati</taxon>
        <taxon>Pseudomonadota</taxon>
        <taxon>Gammaproteobacteria</taxon>
        <taxon>Pseudomonadales</taxon>
        <taxon>Pseudomonadaceae</taxon>
        <taxon>Pseudomonas</taxon>
    </lineage>
</organism>
<evidence type="ECO:0008006" key="5">
    <source>
        <dbReference type="Google" id="ProtNLM"/>
    </source>
</evidence>
<accession>A0A1A9KFP4</accession>
<dbReference type="PANTHER" id="PTHR30273">
    <property type="entry name" value="PERIPLASMIC SIGNAL SENSOR AND SIGMA FACTOR ACTIVATOR FECR-RELATED"/>
    <property type="match status" value="1"/>
</dbReference>